<evidence type="ECO:0000256" key="6">
    <source>
        <dbReference type="SAM" id="MobiDB-lite"/>
    </source>
</evidence>
<feature type="region of interest" description="Disordered" evidence="6">
    <location>
        <begin position="384"/>
        <end position="428"/>
    </location>
</feature>
<dbReference type="InterPro" id="IPR008422">
    <property type="entry name" value="KN_HD"/>
</dbReference>
<dbReference type="CDD" id="cd00086">
    <property type="entry name" value="homeodomain"/>
    <property type="match status" value="1"/>
</dbReference>
<accession>A0A2J6SJE1</accession>
<dbReference type="GO" id="GO:0006355">
    <property type="term" value="P:regulation of DNA-templated transcription"/>
    <property type="evidence" value="ECO:0007669"/>
    <property type="project" value="InterPro"/>
</dbReference>
<evidence type="ECO:0000259" key="8">
    <source>
        <dbReference type="PROSITE" id="PS50157"/>
    </source>
</evidence>
<dbReference type="SUPFAM" id="SSF46689">
    <property type="entry name" value="Homeodomain-like"/>
    <property type="match status" value="1"/>
</dbReference>
<evidence type="ECO:0000313" key="10">
    <source>
        <dbReference type="Proteomes" id="UP000235371"/>
    </source>
</evidence>
<dbReference type="InParanoid" id="A0A2J6SJE1"/>
<dbReference type="STRING" id="1095630.A0A2J6SJE1"/>
<dbReference type="GO" id="GO:0003677">
    <property type="term" value="F:DNA binding"/>
    <property type="evidence" value="ECO:0007669"/>
    <property type="project" value="UniProtKB-UniRule"/>
</dbReference>
<feature type="domain" description="Homeobox" evidence="7">
    <location>
        <begin position="263"/>
        <end position="326"/>
    </location>
</feature>
<dbReference type="PROSITE" id="PS50071">
    <property type="entry name" value="HOMEOBOX_2"/>
    <property type="match status" value="1"/>
</dbReference>
<feature type="region of interest" description="Disordered" evidence="6">
    <location>
        <begin position="440"/>
        <end position="467"/>
    </location>
</feature>
<sequence length="1326" mass="147522">MTTIEEMDEFFDFDEAAHQLVQNGIDFNNLESGPYDIDLAFAEPENDENSFTCIQHFSAPEEQLSMCLQDALADPSMMGPDDFTDFPRWIDGMEVPSQACANCQRTRIHCKVIKEGLRKGSCTSCVALARSCSLTRPNHHQEVVDRNLSSQSFGLPRDADDSGELDFSDWPASPCDNCCRQGLECKISHRDPLGSCSNCVSFACPCSLSNHLNIPGWNDDGCSKSIDNLVSPLEGSFPQSRSTPDLVALNKNSDENMNSNLGGPIPKVGARLSRDSIRILRGWLSTHQSHPYPTDEEKEVLQRQTGLTKTQITNWLANARRRGKVRAPRSTSPNVRGFSDAMDIPRRATPALENMNPLERWKHSPPEHEPASVTAIAKAVTASTFSSGRDSPFTSYGHTDDGSSRSLCNVSSTSSLGTSQSSGNSFASAFSHKSRGSFGSFGSFGNRGRRRRRRQAPKPVKISPTTTPPRTFQCTFCTETFKTKHDWQRHEKSLHLSLERWVCCPEGPNQFCIDYDHNRCVFCGLPNPAADHAEIHNYSSCAERSLGERTFYRKDHLRQHLNLVHDVKFQNFSMETWKIVTPQIRSRCGFCGIVMDSWSIRVDHLAEHFKGGKSMADWKGDWGFEPQVLDIVENGMPPYLIHDERNTMNPFEPTNPTADQSRTIEDLVKIGLVEYIHDRVLKGSVPTDDDLLFEAQKIVTNADQFASLPGDPEISWFRDLIMLSGTTEDQSPLTGAEAFLPWAQRLEMIAAQTPHDRTDLETIPCSKQRSLMAFVMAKQALGLTPTDRELQVECCRILDDIETTSSYKSKAAVGWFKYLIGASTCWLREFRRWAGLPRSSEMASEQVRSTDDKSIDYSIHNHARLENELKDWTAFQISLGIPPSDADLQQQARLIVYKNDDPWNQTAIDDPVILHLFKRQNGLAPPDDSDVGLLMHPLPEVCHDGCAEDHRHSSQSPQTLHWDLKNLGINLSSPNSGSNSVTGTFTPNNDQPLHMVAQNQPSTNTNPTLPLKYFLNDANCYGRLVRELTRFVTTCTSPNNPNQHMPTDAEIQNQARWVVYDDDDPWNQTAADNAEWLIRFKRDVGLAPREDGPGLPSTVASWQVKGGGSGFSPPHVWPKAPLEPFTTDVPVKMDQKVFNIKATTAAKFLESMPQRWQKPATVFCSRDLESGLNEFVRIEMAKGSVPSDDALRAKAREILGVERTSADDVALLEKFKAMHGISSLPTPPSGSDSIPTLDDAMLAEFDQELGIGDMDLSGLEMPAELPPLSSFGSLHSASQTKSPLETGEVLHDFAGLHRVNAATASPLRRRASEKMAAQAGFSLPRG</sequence>
<feature type="DNA-binding region" description="Homeobox" evidence="5">
    <location>
        <begin position="265"/>
        <end position="327"/>
    </location>
</feature>
<feature type="region of interest" description="Disordered" evidence="6">
    <location>
        <begin position="321"/>
        <end position="341"/>
    </location>
</feature>
<dbReference type="OrthoDB" id="10056939at2759"/>
<keyword evidence="4" id="KW-0863">Zinc-finger</keyword>
<dbReference type="SMART" id="SM00389">
    <property type="entry name" value="HOX"/>
    <property type="match status" value="1"/>
</dbReference>
<dbReference type="InterPro" id="IPR009057">
    <property type="entry name" value="Homeodomain-like_sf"/>
</dbReference>
<dbReference type="PROSITE" id="PS50157">
    <property type="entry name" value="ZINC_FINGER_C2H2_2"/>
    <property type="match status" value="1"/>
</dbReference>
<dbReference type="GeneID" id="36590134"/>
<keyword evidence="2 5" id="KW-0371">Homeobox</keyword>
<keyword evidence="4" id="KW-0862">Zinc</keyword>
<evidence type="ECO:0000256" key="4">
    <source>
        <dbReference type="PROSITE-ProRule" id="PRU00042"/>
    </source>
</evidence>
<dbReference type="Gene3D" id="1.10.10.60">
    <property type="entry name" value="Homeodomain-like"/>
    <property type="match status" value="1"/>
</dbReference>
<dbReference type="SMART" id="SM00355">
    <property type="entry name" value="ZnF_C2H2"/>
    <property type="match status" value="3"/>
</dbReference>
<reference evidence="9 10" key="1">
    <citation type="submission" date="2016-04" db="EMBL/GenBank/DDBJ databases">
        <title>A degradative enzymes factory behind the ericoid mycorrhizal symbiosis.</title>
        <authorList>
            <consortium name="DOE Joint Genome Institute"/>
            <person name="Martino E."/>
            <person name="Morin E."/>
            <person name="Grelet G."/>
            <person name="Kuo A."/>
            <person name="Kohler A."/>
            <person name="Daghino S."/>
            <person name="Barry K."/>
            <person name="Choi C."/>
            <person name="Cichocki N."/>
            <person name="Clum A."/>
            <person name="Copeland A."/>
            <person name="Hainaut M."/>
            <person name="Haridas S."/>
            <person name="Labutti K."/>
            <person name="Lindquist E."/>
            <person name="Lipzen A."/>
            <person name="Khouja H.-R."/>
            <person name="Murat C."/>
            <person name="Ohm R."/>
            <person name="Olson A."/>
            <person name="Spatafora J."/>
            <person name="Veneault-Fourrey C."/>
            <person name="Henrissat B."/>
            <person name="Grigoriev I."/>
            <person name="Martin F."/>
            <person name="Perotto S."/>
        </authorList>
    </citation>
    <scope>NUCLEOTIDE SEQUENCE [LARGE SCALE GENOMIC DNA]</scope>
    <source>
        <strain evidence="9 10">E</strain>
    </source>
</reference>
<evidence type="ECO:0000256" key="5">
    <source>
        <dbReference type="PROSITE-ProRule" id="PRU00108"/>
    </source>
</evidence>
<keyword evidence="10" id="KW-1185">Reference proteome</keyword>
<feature type="compositionally biased region" description="Polar residues" evidence="6">
    <location>
        <begin position="384"/>
        <end position="397"/>
    </location>
</feature>
<dbReference type="GO" id="GO:0005634">
    <property type="term" value="C:nucleus"/>
    <property type="evidence" value="ECO:0007669"/>
    <property type="project" value="UniProtKB-SubCell"/>
</dbReference>
<evidence type="ECO:0000259" key="7">
    <source>
        <dbReference type="PROSITE" id="PS50071"/>
    </source>
</evidence>
<dbReference type="EMBL" id="KZ613913">
    <property type="protein sequence ID" value="PMD50888.1"/>
    <property type="molecule type" value="Genomic_DNA"/>
</dbReference>
<dbReference type="InterPro" id="IPR001356">
    <property type="entry name" value="HD"/>
</dbReference>
<organism evidence="9 10">
    <name type="scientific">Hyaloscypha bicolor E</name>
    <dbReference type="NCBI Taxonomy" id="1095630"/>
    <lineage>
        <taxon>Eukaryota</taxon>
        <taxon>Fungi</taxon>
        <taxon>Dikarya</taxon>
        <taxon>Ascomycota</taxon>
        <taxon>Pezizomycotina</taxon>
        <taxon>Leotiomycetes</taxon>
        <taxon>Helotiales</taxon>
        <taxon>Hyaloscyphaceae</taxon>
        <taxon>Hyaloscypha</taxon>
        <taxon>Hyaloscypha bicolor</taxon>
    </lineage>
</organism>
<dbReference type="InterPro" id="IPR013087">
    <property type="entry name" value="Znf_C2H2_type"/>
</dbReference>
<protein>
    <submittedName>
        <fullName evidence="9">Uncharacterized protein</fullName>
    </submittedName>
</protein>
<keyword evidence="4" id="KW-0479">Metal-binding</keyword>
<dbReference type="InterPro" id="IPR050224">
    <property type="entry name" value="TALE_homeobox"/>
</dbReference>
<keyword evidence="3 5" id="KW-0539">Nucleus</keyword>
<keyword evidence="1 5" id="KW-0238">DNA-binding</keyword>
<evidence type="ECO:0000256" key="3">
    <source>
        <dbReference type="ARBA" id="ARBA00023242"/>
    </source>
</evidence>
<dbReference type="Pfam" id="PF05920">
    <property type="entry name" value="Homeobox_KN"/>
    <property type="match status" value="1"/>
</dbReference>
<proteinExistence type="predicted"/>
<feature type="domain" description="C2H2-type" evidence="8">
    <location>
        <begin position="472"/>
        <end position="500"/>
    </location>
</feature>
<dbReference type="Proteomes" id="UP000235371">
    <property type="component" value="Unassembled WGS sequence"/>
</dbReference>
<feature type="region of interest" description="Disordered" evidence="6">
    <location>
        <begin position="1305"/>
        <end position="1326"/>
    </location>
</feature>
<dbReference type="PANTHER" id="PTHR11850">
    <property type="entry name" value="HOMEOBOX PROTEIN TRANSCRIPTION FACTORS"/>
    <property type="match status" value="1"/>
</dbReference>
<dbReference type="PROSITE" id="PS00028">
    <property type="entry name" value="ZINC_FINGER_C2H2_1"/>
    <property type="match status" value="1"/>
</dbReference>
<name>A0A2J6SJE1_9HELO</name>
<dbReference type="GO" id="GO:0008270">
    <property type="term" value="F:zinc ion binding"/>
    <property type="evidence" value="ECO:0007669"/>
    <property type="project" value="UniProtKB-KW"/>
</dbReference>
<evidence type="ECO:0000256" key="1">
    <source>
        <dbReference type="ARBA" id="ARBA00023125"/>
    </source>
</evidence>
<comment type="subcellular location">
    <subcellularLocation>
        <location evidence="5">Nucleus</location>
    </subcellularLocation>
</comment>
<evidence type="ECO:0000256" key="2">
    <source>
        <dbReference type="ARBA" id="ARBA00023155"/>
    </source>
</evidence>
<dbReference type="RefSeq" id="XP_024727792.1">
    <property type="nucleotide sequence ID" value="XM_024882057.1"/>
</dbReference>
<feature type="compositionally biased region" description="Low complexity" evidence="6">
    <location>
        <begin position="411"/>
        <end position="425"/>
    </location>
</feature>
<gene>
    <name evidence="9" type="ORF">K444DRAFT_622222</name>
</gene>
<evidence type="ECO:0000313" key="9">
    <source>
        <dbReference type="EMBL" id="PMD50888.1"/>
    </source>
</evidence>
<feature type="compositionally biased region" description="Basic residues" evidence="6">
    <location>
        <begin position="447"/>
        <end position="456"/>
    </location>
</feature>